<name>A0ABU2NJA7_9PSEU</name>
<keyword evidence="1" id="KW-0805">Transcription regulation</keyword>
<dbReference type="InterPro" id="IPR014036">
    <property type="entry name" value="DeoR-like_C"/>
</dbReference>
<dbReference type="InterPro" id="IPR037171">
    <property type="entry name" value="NagB/RpiA_transferase-like"/>
</dbReference>
<dbReference type="Gene3D" id="3.40.50.1360">
    <property type="match status" value="1"/>
</dbReference>
<dbReference type="GO" id="GO:0003677">
    <property type="term" value="F:DNA binding"/>
    <property type="evidence" value="ECO:0007669"/>
    <property type="project" value="UniProtKB-KW"/>
</dbReference>
<evidence type="ECO:0000256" key="2">
    <source>
        <dbReference type="ARBA" id="ARBA00023163"/>
    </source>
</evidence>
<dbReference type="EMBL" id="JAVREJ010000020">
    <property type="protein sequence ID" value="MDT0352704.1"/>
    <property type="molecule type" value="Genomic_DNA"/>
</dbReference>
<protein>
    <submittedName>
        <fullName evidence="4">DeoR/GlpR family DNA-binding transcription regulator</fullName>
    </submittedName>
</protein>
<dbReference type="InterPro" id="IPR001034">
    <property type="entry name" value="DeoR_HTH"/>
</dbReference>
<dbReference type="Pfam" id="PF08220">
    <property type="entry name" value="HTH_DeoR"/>
    <property type="match status" value="1"/>
</dbReference>
<dbReference type="Gene3D" id="1.10.10.10">
    <property type="entry name" value="Winged helix-like DNA-binding domain superfamily/Winged helix DNA-binding domain"/>
    <property type="match status" value="1"/>
</dbReference>
<dbReference type="SMART" id="SM00420">
    <property type="entry name" value="HTH_DEOR"/>
    <property type="match status" value="1"/>
</dbReference>
<evidence type="ECO:0000259" key="3">
    <source>
        <dbReference type="PROSITE" id="PS51000"/>
    </source>
</evidence>
<comment type="caution">
    <text evidence="4">The sequence shown here is derived from an EMBL/GenBank/DDBJ whole genome shotgun (WGS) entry which is preliminary data.</text>
</comment>
<organism evidence="4 5">
    <name type="scientific">Pseudonocardia charpentierae</name>
    <dbReference type="NCBI Taxonomy" id="3075545"/>
    <lineage>
        <taxon>Bacteria</taxon>
        <taxon>Bacillati</taxon>
        <taxon>Actinomycetota</taxon>
        <taxon>Actinomycetes</taxon>
        <taxon>Pseudonocardiales</taxon>
        <taxon>Pseudonocardiaceae</taxon>
        <taxon>Pseudonocardia</taxon>
    </lineage>
</organism>
<keyword evidence="2" id="KW-0804">Transcription</keyword>
<reference evidence="5" key="1">
    <citation type="submission" date="2023-07" db="EMBL/GenBank/DDBJ databases">
        <title>30 novel species of actinomycetes from the DSMZ collection.</title>
        <authorList>
            <person name="Nouioui I."/>
        </authorList>
    </citation>
    <scope>NUCLEOTIDE SEQUENCE [LARGE SCALE GENOMIC DNA]</scope>
    <source>
        <strain evidence="5">DSM 45834</strain>
    </source>
</reference>
<dbReference type="Proteomes" id="UP001183202">
    <property type="component" value="Unassembled WGS sequence"/>
</dbReference>
<dbReference type="PROSITE" id="PS51000">
    <property type="entry name" value="HTH_DEOR_2"/>
    <property type="match status" value="1"/>
</dbReference>
<dbReference type="PANTHER" id="PTHR30363">
    <property type="entry name" value="HTH-TYPE TRANSCRIPTIONAL REGULATOR SRLR-RELATED"/>
    <property type="match status" value="1"/>
</dbReference>
<dbReference type="InterPro" id="IPR036390">
    <property type="entry name" value="WH_DNA-bd_sf"/>
</dbReference>
<evidence type="ECO:0000313" key="5">
    <source>
        <dbReference type="Proteomes" id="UP001183202"/>
    </source>
</evidence>
<evidence type="ECO:0000313" key="4">
    <source>
        <dbReference type="EMBL" id="MDT0352704.1"/>
    </source>
</evidence>
<dbReference type="SUPFAM" id="SSF46785">
    <property type="entry name" value="Winged helix' DNA-binding domain"/>
    <property type="match status" value="1"/>
</dbReference>
<accession>A0ABU2NJA7</accession>
<gene>
    <name evidence="4" type="ORF">RM445_24580</name>
</gene>
<evidence type="ECO:0000256" key="1">
    <source>
        <dbReference type="ARBA" id="ARBA00023015"/>
    </source>
</evidence>
<proteinExistence type="predicted"/>
<sequence>MPPVLGSRQRRAEIVRFAETSGLTSVTELAEHFAVTASTIRRDLAQLESAGRLARTYGGAMATATHNESSLEQRIGEAFAEKLAIARWAAQQLEPGDAVVLDAGSTVAALAHRLRDRADLTISTTSLAVLDELNGADGGPTVHCLGGTLRPVSQALVGPIAESALDRMSFDRAFLGADSVDAERGICEADLGQTRLKELMAQRCGHVYVLAHAAKIGRRPFHAWTPLTPGWTLVTTGDGVAVEPFRERGIRVVTVPVELSG</sequence>
<dbReference type="InterPro" id="IPR050313">
    <property type="entry name" value="Carb_Metab_HTH_regulators"/>
</dbReference>
<keyword evidence="4" id="KW-0238">DNA-binding</keyword>
<dbReference type="SUPFAM" id="SSF100950">
    <property type="entry name" value="NagB/RpiA/CoA transferase-like"/>
    <property type="match status" value="1"/>
</dbReference>
<dbReference type="RefSeq" id="WP_311559210.1">
    <property type="nucleotide sequence ID" value="NZ_JAVREJ010000020.1"/>
</dbReference>
<dbReference type="InterPro" id="IPR036388">
    <property type="entry name" value="WH-like_DNA-bd_sf"/>
</dbReference>
<dbReference type="InterPro" id="IPR011991">
    <property type="entry name" value="ArsR-like_HTH"/>
</dbReference>
<dbReference type="CDD" id="cd00090">
    <property type="entry name" value="HTH_ARSR"/>
    <property type="match status" value="1"/>
</dbReference>
<keyword evidence="5" id="KW-1185">Reference proteome</keyword>
<dbReference type="Pfam" id="PF00455">
    <property type="entry name" value="DeoRC"/>
    <property type="match status" value="1"/>
</dbReference>
<feature type="domain" description="HTH deoR-type" evidence="3">
    <location>
        <begin position="7"/>
        <end position="62"/>
    </location>
</feature>
<dbReference type="PRINTS" id="PR00037">
    <property type="entry name" value="HTHLACR"/>
</dbReference>
<dbReference type="SMART" id="SM01134">
    <property type="entry name" value="DeoRC"/>
    <property type="match status" value="1"/>
</dbReference>
<dbReference type="PANTHER" id="PTHR30363:SF44">
    <property type="entry name" value="AGA OPERON TRANSCRIPTIONAL REPRESSOR-RELATED"/>
    <property type="match status" value="1"/>
</dbReference>